<feature type="domain" description="Mannosyl-glycoprotein endo-beta-N-acetylglucosamidase-like" evidence="3">
    <location>
        <begin position="1"/>
        <end position="128"/>
    </location>
</feature>
<dbReference type="PANTHER" id="PTHR33308">
    <property type="entry name" value="PEPTIDOGLYCAN HYDROLASE FLGJ"/>
    <property type="match status" value="1"/>
</dbReference>
<dbReference type="Pfam" id="PF03217">
    <property type="entry name" value="SlpA"/>
    <property type="match status" value="2"/>
</dbReference>
<evidence type="ECO:0000259" key="3">
    <source>
        <dbReference type="SMART" id="SM00047"/>
    </source>
</evidence>
<keyword evidence="2" id="KW-0378">Hydrolase</keyword>
<dbReference type="InterPro" id="IPR024968">
    <property type="entry name" value="SlpA_C_lactobacillus"/>
</dbReference>
<dbReference type="Gene3D" id="1.10.530.10">
    <property type="match status" value="1"/>
</dbReference>
<evidence type="ECO:0000313" key="5">
    <source>
        <dbReference type="Proteomes" id="UP000061546"/>
    </source>
</evidence>
<evidence type="ECO:0000313" key="4">
    <source>
        <dbReference type="EMBL" id="ALB30186.1"/>
    </source>
</evidence>
<keyword evidence="5" id="KW-1185">Reference proteome</keyword>
<dbReference type="KEGG" id="lhi:JP39_08370"/>
<dbReference type="STRING" id="1074467.JP39_08370"/>
<dbReference type="EMBL" id="CP012559">
    <property type="protein sequence ID" value="ALB30186.1"/>
    <property type="molecule type" value="Genomic_DNA"/>
</dbReference>
<dbReference type="GO" id="GO:0004040">
    <property type="term" value="F:amidase activity"/>
    <property type="evidence" value="ECO:0007669"/>
    <property type="project" value="InterPro"/>
</dbReference>
<protein>
    <recommendedName>
        <fullName evidence="3">Mannosyl-glycoprotein endo-beta-N-acetylglucosamidase-like domain-containing protein</fullName>
    </recommendedName>
</protein>
<reference evidence="4 5" key="1">
    <citation type="submission" date="2015-08" db="EMBL/GenBank/DDBJ databases">
        <title>Genomic sequence of Lactobacillus heilongjiangensis DSM 28069, isolated from Chinese traditional pickle.</title>
        <authorList>
            <person name="Jiang X."/>
            <person name="Zheng B."/>
            <person name="Cheng H."/>
        </authorList>
    </citation>
    <scope>NUCLEOTIDE SEQUENCE [LARGE SCALE GENOMIC DNA]</scope>
    <source>
        <strain evidence="4 5">DSM 28069</strain>
    </source>
</reference>
<dbReference type="Pfam" id="PF01832">
    <property type="entry name" value="Glucosaminidase"/>
    <property type="match status" value="1"/>
</dbReference>
<dbReference type="InterPro" id="IPR002901">
    <property type="entry name" value="MGlyc_endo_b_GlcNAc-like_dom"/>
</dbReference>
<dbReference type="InterPro" id="IPR051056">
    <property type="entry name" value="Glycosyl_Hydrolase_73"/>
</dbReference>
<dbReference type="Proteomes" id="UP000061546">
    <property type="component" value="Chromosome"/>
</dbReference>
<evidence type="ECO:0000256" key="2">
    <source>
        <dbReference type="ARBA" id="ARBA00022801"/>
    </source>
</evidence>
<proteinExistence type="inferred from homology"/>
<comment type="similarity">
    <text evidence="1">Belongs to the glycosyl hydrolase 73 family.</text>
</comment>
<gene>
    <name evidence="4" type="ORF">JP39_08370</name>
</gene>
<sequence>MDGWKKYKILPSVTAAQTALESGWGQNISGKNNFLGIKGQPGTLCWTQEDGPNGTYSTQAYFKDFASFSDCLEYHNILLGTNPIYKPVVGQRDYTKVTAYLQGTYATSKVYTRSLNGIISSFGLTSWDQEAFNETDFPHAAVDTSVITIKYIQNYGVLAFNDSGASIGGSNKTFIDGTKWQTAGSKIINGEEMYQVSPNEYIPKQYTTIGADGTVTINYTQGYGVLGYHLNGASIPGSNQTLKTGSVWKTSGAATINGQIMYKIATDEYVPKEFTQFGNGK</sequence>
<dbReference type="AlphaFoldDB" id="A0A0K2LFW4"/>
<name>A0A0K2LFW4_9LACO</name>
<accession>A0A0K2LFW4</accession>
<evidence type="ECO:0000256" key="1">
    <source>
        <dbReference type="ARBA" id="ARBA00010266"/>
    </source>
</evidence>
<dbReference type="SMART" id="SM00047">
    <property type="entry name" value="LYZ2"/>
    <property type="match status" value="1"/>
</dbReference>
<dbReference type="Gene3D" id="4.10.80.30">
    <property type="entry name" value="DNA polymerase, domain 6"/>
    <property type="match status" value="1"/>
</dbReference>
<dbReference type="PANTHER" id="PTHR33308:SF9">
    <property type="entry name" value="PEPTIDOGLYCAN HYDROLASE FLGJ"/>
    <property type="match status" value="1"/>
</dbReference>
<organism evidence="4 5">
    <name type="scientific">Companilactobacillus heilongjiangensis</name>
    <dbReference type="NCBI Taxonomy" id="1074467"/>
    <lineage>
        <taxon>Bacteria</taxon>
        <taxon>Bacillati</taxon>
        <taxon>Bacillota</taxon>
        <taxon>Bacilli</taxon>
        <taxon>Lactobacillales</taxon>
        <taxon>Lactobacillaceae</taxon>
        <taxon>Companilactobacillus</taxon>
    </lineage>
</organism>